<keyword evidence="4 6" id="KW-1133">Transmembrane helix</keyword>
<dbReference type="GO" id="GO:0033177">
    <property type="term" value="C:proton-transporting two-sector ATPase complex, proton-transporting domain"/>
    <property type="evidence" value="ECO:0007669"/>
    <property type="project" value="InterPro"/>
</dbReference>
<evidence type="ECO:0000313" key="8">
    <source>
        <dbReference type="EMBL" id="SVB37038.1"/>
    </source>
</evidence>
<dbReference type="InterPro" id="IPR000454">
    <property type="entry name" value="ATP_synth_F0_csu"/>
</dbReference>
<dbReference type="CDD" id="cd18121">
    <property type="entry name" value="ATP-synt_Fo_c"/>
    <property type="match status" value="1"/>
</dbReference>
<evidence type="ECO:0000259" key="7">
    <source>
        <dbReference type="Pfam" id="PF00137"/>
    </source>
</evidence>
<evidence type="ECO:0000256" key="5">
    <source>
        <dbReference type="ARBA" id="ARBA00023136"/>
    </source>
</evidence>
<name>A0A382DF43_9ZZZZ</name>
<dbReference type="AlphaFoldDB" id="A0A382DF43"/>
<reference evidence="8" key="1">
    <citation type="submission" date="2018-05" db="EMBL/GenBank/DDBJ databases">
        <authorList>
            <person name="Lanie J.A."/>
            <person name="Ng W.-L."/>
            <person name="Kazmierczak K.M."/>
            <person name="Andrzejewski T.M."/>
            <person name="Davidsen T.M."/>
            <person name="Wayne K.J."/>
            <person name="Tettelin H."/>
            <person name="Glass J.I."/>
            <person name="Rusch D."/>
            <person name="Podicherti R."/>
            <person name="Tsui H.-C.T."/>
            <person name="Winkler M.E."/>
        </authorList>
    </citation>
    <scope>NUCLEOTIDE SEQUENCE</scope>
</reference>
<dbReference type="EMBL" id="UINC01039084">
    <property type="protein sequence ID" value="SVB37038.1"/>
    <property type="molecule type" value="Genomic_DNA"/>
</dbReference>
<accession>A0A382DF43</accession>
<dbReference type="InterPro" id="IPR002379">
    <property type="entry name" value="ATPase_proteolipid_c-like_dom"/>
</dbReference>
<evidence type="ECO:0000256" key="4">
    <source>
        <dbReference type="ARBA" id="ARBA00022989"/>
    </source>
</evidence>
<dbReference type="GO" id="GO:0015986">
    <property type="term" value="P:proton motive force-driven ATP synthesis"/>
    <property type="evidence" value="ECO:0007669"/>
    <property type="project" value="InterPro"/>
</dbReference>
<dbReference type="Gene3D" id="1.20.20.10">
    <property type="entry name" value="F1F0 ATP synthase subunit C"/>
    <property type="match status" value="1"/>
</dbReference>
<organism evidence="8">
    <name type="scientific">marine metagenome</name>
    <dbReference type="NCBI Taxonomy" id="408172"/>
    <lineage>
        <taxon>unclassified sequences</taxon>
        <taxon>metagenomes</taxon>
        <taxon>ecological metagenomes</taxon>
    </lineage>
</organism>
<dbReference type="InterPro" id="IPR038662">
    <property type="entry name" value="ATP_synth_F0_csu_sf"/>
</dbReference>
<feature type="transmembrane region" description="Helical" evidence="6">
    <location>
        <begin position="51"/>
        <end position="70"/>
    </location>
</feature>
<evidence type="ECO:0000256" key="6">
    <source>
        <dbReference type="SAM" id="Phobius"/>
    </source>
</evidence>
<dbReference type="GO" id="GO:0015078">
    <property type="term" value="F:proton transmembrane transporter activity"/>
    <property type="evidence" value="ECO:0007669"/>
    <property type="project" value="InterPro"/>
</dbReference>
<evidence type="ECO:0000256" key="1">
    <source>
        <dbReference type="ARBA" id="ARBA00004141"/>
    </source>
</evidence>
<dbReference type="GO" id="GO:0045259">
    <property type="term" value="C:proton-transporting ATP synthase complex"/>
    <property type="evidence" value="ECO:0007669"/>
    <property type="project" value="InterPro"/>
</dbReference>
<comment type="similarity">
    <text evidence="2">Belongs to the ATPase C chain family.</text>
</comment>
<sequence>MEATALVPLGMGLIVVGAGLGIGRFAAAAAESIARQPEAADKITGAVNLPLFLLEGVAILAEVFTFLMLIL</sequence>
<feature type="transmembrane region" description="Helical" evidence="6">
    <location>
        <begin position="6"/>
        <end position="30"/>
    </location>
</feature>
<gene>
    <name evidence="8" type="ORF">METZ01_LOCUS189892</name>
</gene>
<evidence type="ECO:0000256" key="3">
    <source>
        <dbReference type="ARBA" id="ARBA00022692"/>
    </source>
</evidence>
<keyword evidence="3 6" id="KW-0812">Transmembrane</keyword>
<dbReference type="Pfam" id="PF00137">
    <property type="entry name" value="ATP-synt_C"/>
    <property type="match status" value="1"/>
</dbReference>
<evidence type="ECO:0000256" key="2">
    <source>
        <dbReference type="ARBA" id="ARBA00006704"/>
    </source>
</evidence>
<protein>
    <recommendedName>
        <fullName evidence="7">V-ATPase proteolipid subunit C-like domain-containing protein</fullName>
    </recommendedName>
</protein>
<feature type="domain" description="V-ATPase proteolipid subunit C-like" evidence="7">
    <location>
        <begin position="9"/>
        <end position="68"/>
    </location>
</feature>
<comment type="subcellular location">
    <subcellularLocation>
        <location evidence="1">Membrane</location>
        <topology evidence="1">Multi-pass membrane protein</topology>
    </subcellularLocation>
</comment>
<proteinExistence type="inferred from homology"/>
<dbReference type="PRINTS" id="PR00124">
    <property type="entry name" value="ATPASEC"/>
</dbReference>
<dbReference type="SUPFAM" id="SSF81333">
    <property type="entry name" value="F1F0 ATP synthase subunit C"/>
    <property type="match status" value="1"/>
</dbReference>
<dbReference type="InterPro" id="IPR035921">
    <property type="entry name" value="F/V-ATP_Csub_sf"/>
</dbReference>
<keyword evidence="5 6" id="KW-0472">Membrane</keyword>